<evidence type="ECO:0000256" key="7">
    <source>
        <dbReference type="ARBA" id="ARBA00023033"/>
    </source>
</evidence>
<reference evidence="10 11" key="1">
    <citation type="submission" date="2019-04" db="EMBL/GenBank/DDBJ databases">
        <title>Friends and foes A comparative genomics studyof 23 Aspergillus species from section Flavi.</title>
        <authorList>
            <consortium name="DOE Joint Genome Institute"/>
            <person name="Kjaerbolling I."/>
            <person name="Vesth T."/>
            <person name="Frisvad J.C."/>
            <person name="Nybo J.L."/>
            <person name="Theobald S."/>
            <person name="Kildgaard S."/>
            <person name="Isbrandt T."/>
            <person name="Kuo A."/>
            <person name="Sato A."/>
            <person name="Lyhne E.K."/>
            <person name="Kogle M.E."/>
            <person name="Wiebenga A."/>
            <person name="Kun R.S."/>
            <person name="Lubbers R.J."/>
            <person name="Makela M.R."/>
            <person name="Barry K."/>
            <person name="Chovatia M."/>
            <person name="Clum A."/>
            <person name="Daum C."/>
            <person name="Haridas S."/>
            <person name="He G."/>
            <person name="LaButti K."/>
            <person name="Lipzen A."/>
            <person name="Mondo S."/>
            <person name="Riley R."/>
            <person name="Salamov A."/>
            <person name="Simmons B.A."/>
            <person name="Magnuson J.K."/>
            <person name="Henrissat B."/>
            <person name="Mortensen U.H."/>
            <person name="Larsen T.O."/>
            <person name="Devries R.P."/>
            <person name="Grigoriev I.V."/>
            <person name="Machida M."/>
            <person name="Baker S.E."/>
            <person name="Andersen M.R."/>
        </authorList>
    </citation>
    <scope>NUCLEOTIDE SEQUENCE [LARGE SCALE GENOMIC DNA]</scope>
    <source>
        <strain evidence="10 11">IBT 29228</strain>
    </source>
</reference>
<keyword evidence="11" id="KW-1185">Reference proteome</keyword>
<keyword evidence="9" id="KW-1133">Transmembrane helix</keyword>
<protein>
    <submittedName>
        <fullName evidence="10">Benzoate 4-monooxygenase cytochrome P450</fullName>
    </submittedName>
</protein>
<dbReference type="GO" id="GO:0020037">
    <property type="term" value="F:heme binding"/>
    <property type="evidence" value="ECO:0007669"/>
    <property type="project" value="InterPro"/>
</dbReference>
<dbReference type="EMBL" id="ML736169">
    <property type="protein sequence ID" value="KAE8381628.1"/>
    <property type="molecule type" value="Genomic_DNA"/>
</dbReference>
<keyword evidence="9" id="KW-0812">Transmembrane</keyword>
<evidence type="ECO:0000313" key="11">
    <source>
        <dbReference type="Proteomes" id="UP000326198"/>
    </source>
</evidence>
<comment type="cofactor">
    <cofactor evidence="1 8">
        <name>heme</name>
        <dbReference type="ChEBI" id="CHEBI:30413"/>
    </cofactor>
</comment>
<dbReference type="PANTHER" id="PTHR24305">
    <property type="entry name" value="CYTOCHROME P450"/>
    <property type="match status" value="1"/>
</dbReference>
<dbReference type="AlphaFoldDB" id="A0A5N7BIR8"/>
<feature type="binding site" description="axial binding residue" evidence="8">
    <location>
        <position position="456"/>
    </location>
    <ligand>
        <name>heme</name>
        <dbReference type="ChEBI" id="CHEBI:30413"/>
    </ligand>
    <ligandPart>
        <name>Fe</name>
        <dbReference type="ChEBI" id="CHEBI:18248"/>
    </ligandPart>
</feature>
<evidence type="ECO:0000256" key="5">
    <source>
        <dbReference type="ARBA" id="ARBA00023002"/>
    </source>
</evidence>
<evidence type="ECO:0000256" key="3">
    <source>
        <dbReference type="ARBA" id="ARBA00022617"/>
    </source>
</evidence>
<evidence type="ECO:0000256" key="4">
    <source>
        <dbReference type="ARBA" id="ARBA00022723"/>
    </source>
</evidence>
<evidence type="ECO:0000256" key="2">
    <source>
        <dbReference type="ARBA" id="ARBA00010617"/>
    </source>
</evidence>
<dbReference type="SUPFAM" id="SSF48264">
    <property type="entry name" value="Cytochrome P450"/>
    <property type="match status" value="1"/>
</dbReference>
<sequence>MDPITNIFLYYGGYVAICAIVYSGVVVLYRLYFSPLAQFPGPRLAAATGLYEAYFQLVKGGIFTWEINRLHDQYGPIVRIKPGELHIKDPDYYNTLYAGPGKHRNKDPWFSFIAFPRSIFSTEGHALHSARRRVLGQFFKKNAVLQFEPTIRANVQLLCRHFATLAGSDQSLELHTAFQCFASDTMSQYAFGITEGLHYLDEPVLSDVWKTRITNLFGFCRLNRHIPILSYIAKMFPAITTLIVPPYGHFHQFVQDVRRLVRSAIKQHRESEKANTHTPMTPTAIYPSILADRNVPPSEKESARLEDDAIFVMMAGTDAPAQCLAITIFHILNNSSVYQKLQAELRANILDAHSVPTLKQLEALPYLSATIKEGLRLSSIVTTRLPRIAPDEVLQYREWQIPAGIPVSMSTYFILRDPEIFPDPTSFMPERWMLEPEDLKRLERYLVPASKGTLGCLGQNMNVAWMHLVIGTLLRRYTLDLHDTTLENVEMTRDNFIGQTPIDKNNIYVKVSTEEEFCLTSGNLA</sequence>
<dbReference type="Pfam" id="PF00067">
    <property type="entry name" value="p450"/>
    <property type="match status" value="1"/>
</dbReference>
<dbReference type="InterPro" id="IPR002403">
    <property type="entry name" value="Cyt_P450_E_grp-IV"/>
</dbReference>
<evidence type="ECO:0000256" key="6">
    <source>
        <dbReference type="ARBA" id="ARBA00023004"/>
    </source>
</evidence>
<dbReference type="Gene3D" id="1.10.630.10">
    <property type="entry name" value="Cytochrome P450"/>
    <property type="match status" value="1"/>
</dbReference>
<gene>
    <name evidence="10" type="ORF">BDV26DRAFT_71948</name>
</gene>
<dbReference type="GO" id="GO:0004497">
    <property type="term" value="F:monooxygenase activity"/>
    <property type="evidence" value="ECO:0007669"/>
    <property type="project" value="UniProtKB-KW"/>
</dbReference>
<keyword evidence="5" id="KW-0560">Oxidoreductase</keyword>
<dbReference type="InterPro" id="IPR036396">
    <property type="entry name" value="Cyt_P450_sf"/>
</dbReference>
<dbReference type="InterPro" id="IPR001128">
    <property type="entry name" value="Cyt_P450"/>
</dbReference>
<accession>A0A5N7BIR8</accession>
<name>A0A5N7BIR8_9EURO</name>
<keyword evidence="7 10" id="KW-0503">Monooxygenase</keyword>
<evidence type="ECO:0000256" key="8">
    <source>
        <dbReference type="PIRSR" id="PIRSR602403-1"/>
    </source>
</evidence>
<keyword evidence="4 8" id="KW-0479">Metal-binding</keyword>
<dbReference type="PRINTS" id="PR00465">
    <property type="entry name" value="EP450IV"/>
</dbReference>
<organism evidence="10 11">
    <name type="scientific">Aspergillus bertholletiae</name>
    <dbReference type="NCBI Taxonomy" id="1226010"/>
    <lineage>
        <taxon>Eukaryota</taxon>
        <taxon>Fungi</taxon>
        <taxon>Dikarya</taxon>
        <taxon>Ascomycota</taxon>
        <taxon>Pezizomycotina</taxon>
        <taxon>Eurotiomycetes</taxon>
        <taxon>Eurotiomycetidae</taxon>
        <taxon>Eurotiales</taxon>
        <taxon>Aspergillaceae</taxon>
        <taxon>Aspergillus</taxon>
        <taxon>Aspergillus subgen. Circumdati</taxon>
    </lineage>
</organism>
<dbReference type="CDD" id="cd11062">
    <property type="entry name" value="CYP58-like"/>
    <property type="match status" value="1"/>
</dbReference>
<dbReference type="Proteomes" id="UP000326198">
    <property type="component" value="Unassembled WGS sequence"/>
</dbReference>
<keyword evidence="3 8" id="KW-0349">Heme</keyword>
<dbReference type="PANTHER" id="PTHR24305:SF157">
    <property type="entry name" value="N-ACETYLTRYPTOPHAN 6-HYDROXYLASE IVOC-RELATED"/>
    <property type="match status" value="1"/>
</dbReference>
<evidence type="ECO:0000313" key="10">
    <source>
        <dbReference type="EMBL" id="KAE8381628.1"/>
    </source>
</evidence>
<evidence type="ECO:0000256" key="9">
    <source>
        <dbReference type="SAM" id="Phobius"/>
    </source>
</evidence>
<keyword evidence="9" id="KW-0472">Membrane</keyword>
<comment type="similarity">
    <text evidence="2">Belongs to the cytochrome P450 family.</text>
</comment>
<dbReference type="InterPro" id="IPR050121">
    <property type="entry name" value="Cytochrome_P450_monoxygenase"/>
</dbReference>
<dbReference type="OrthoDB" id="3945418at2759"/>
<dbReference type="GO" id="GO:0005506">
    <property type="term" value="F:iron ion binding"/>
    <property type="evidence" value="ECO:0007669"/>
    <property type="project" value="InterPro"/>
</dbReference>
<proteinExistence type="inferred from homology"/>
<feature type="transmembrane region" description="Helical" evidence="9">
    <location>
        <begin position="7"/>
        <end position="32"/>
    </location>
</feature>
<dbReference type="GO" id="GO:0016705">
    <property type="term" value="F:oxidoreductase activity, acting on paired donors, with incorporation or reduction of molecular oxygen"/>
    <property type="evidence" value="ECO:0007669"/>
    <property type="project" value="InterPro"/>
</dbReference>
<keyword evidence="6 8" id="KW-0408">Iron</keyword>
<evidence type="ECO:0000256" key="1">
    <source>
        <dbReference type="ARBA" id="ARBA00001971"/>
    </source>
</evidence>